<accession>A0ABW2LMT9</accession>
<evidence type="ECO:0000313" key="2">
    <source>
        <dbReference type="EMBL" id="MFC7343831.1"/>
    </source>
</evidence>
<protein>
    <recommendedName>
        <fullName evidence="1">Transketolase N-terminal domain-containing protein</fullName>
    </recommendedName>
</protein>
<gene>
    <name evidence="2" type="ORF">ACFQRI_20690</name>
</gene>
<dbReference type="Pfam" id="PF00456">
    <property type="entry name" value="Transketolase_N"/>
    <property type="match status" value="1"/>
</dbReference>
<evidence type="ECO:0000313" key="3">
    <source>
        <dbReference type="Proteomes" id="UP001596504"/>
    </source>
</evidence>
<sequence length="337" mass="36371">MTQVLRRALPSVDADQLAVAALRFLAADAVRSSASGAPGSPLGAAPMAWALWSRHLRHDPADPGWADRDRFVLSAEHGPALLRGLLHLFGYDLSSTAHRAPAPRERGHPSEPGRGLATAVGMALAERMTRARCPEVTDHRTYAILGACQPEESGSRSAALAARLGLGRLTVLWADDGTGLDGAEQLARFADRGWHVLAVPDGTDVDAIDRALSRAADAPQPSFVAVRAAADEDGDRHHLPSVPEQVRELCEALRHIGRAEHAVWRAEFDAFRKSFPERAAAFERARARGLPAGLADRLGARAHDHMPAPTDPGPVPHPRAPVLNRTRLRHLMFRCAR</sequence>
<feature type="domain" description="Transketolase N-terminal" evidence="1">
    <location>
        <begin position="15"/>
        <end position="228"/>
    </location>
</feature>
<dbReference type="InterPro" id="IPR005474">
    <property type="entry name" value="Transketolase_N"/>
</dbReference>
<dbReference type="SUPFAM" id="SSF52518">
    <property type="entry name" value="Thiamin diphosphate-binding fold (THDP-binding)"/>
    <property type="match status" value="1"/>
</dbReference>
<evidence type="ECO:0000259" key="1">
    <source>
        <dbReference type="Pfam" id="PF00456"/>
    </source>
</evidence>
<dbReference type="PANTHER" id="PTHR43522">
    <property type="entry name" value="TRANSKETOLASE"/>
    <property type="match status" value="1"/>
</dbReference>
<reference evidence="3" key="1">
    <citation type="journal article" date="2019" name="Int. J. Syst. Evol. Microbiol.">
        <title>The Global Catalogue of Microorganisms (GCM) 10K type strain sequencing project: providing services to taxonomists for standard genome sequencing and annotation.</title>
        <authorList>
            <consortium name="The Broad Institute Genomics Platform"/>
            <consortium name="The Broad Institute Genome Sequencing Center for Infectious Disease"/>
            <person name="Wu L."/>
            <person name="Ma J."/>
        </authorList>
    </citation>
    <scope>NUCLEOTIDE SEQUENCE [LARGE SCALE GENOMIC DNA]</scope>
    <source>
        <strain evidence="3">WLHS5</strain>
    </source>
</reference>
<keyword evidence="3" id="KW-1185">Reference proteome</keyword>
<organism evidence="2 3">
    <name type="scientific">Saccharopolyspora griseoalba</name>
    <dbReference type="NCBI Taxonomy" id="1431848"/>
    <lineage>
        <taxon>Bacteria</taxon>
        <taxon>Bacillati</taxon>
        <taxon>Actinomycetota</taxon>
        <taxon>Actinomycetes</taxon>
        <taxon>Pseudonocardiales</taxon>
        <taxon>Pseudonocardiaceae</taxon>
        <taxon>Saccharopolyspora</taxon>
    </lineage>
</organism>
<dbReference type="RefSeq" id="WP_380671123.1">
    <property type="nucleotide sequence ID" value="NZ_JBHTCJ010000012.1"/>
</dbReference>
<name>A0ABW2LMT9_9PSEU</name>
<comment type="caution">
    <text evidence="2">The sequence shown here is derived from an EMBL/GenBank/DDBJ whole genome shotgun (WGS) entry which is preliminary data.</text>
</comment>
<dbReference type="PANTHER" id="PTHR43522:SF2">
    <property type="entry name" value="TRANSKETOLASE 1-RELATED"/>
    <property type="match status" value="1"/>
</dbReference>
<dbReference type="EMBL" id="JBHTCJ010000012">
    <property type="protein sequence ID" value="MFC7343831.1"/>
    <property type="molecule type" value="Genomic_DNA"/>
</dbReference>
<dbReference type="Proteomes" id="UP001596504">
    <property type="component" value="Unassembled WGS sequence"/>
</dbReference>
<dbReference type="Gene3D" id="3.40.50.970">
    <property type="match status" value="1"/>
</dbReference>
<dbReference type="InterPro" id="IPR033247">
    <property type="entry name" value="Transketolase_fam"/>
</dbReference>
<dbReference type="InterPro" id="IPR029061">
    <property type="entry name" value="THDP-binding"/>
</dbReference>
<proteinExistence type="predicted"/>